<evidence type="ECO:0000313" key="1">
    <source>
        <dbReference type="EMBL" id="MBI3539950.1"/>
    </source>
</evidence>
<sequence length="147" mass="15665">MCRARLSTAVFIAVAVLAAVFFVRGPGSTAPPRIAPGAPCANCGMEVQDLRFACERRDDRGWRVYDAIECLLADRAPRGAAVAYLADYDRRTLHRSDSLWVVRGAFASPMGAGLSAFLDRDAADGVAAETHGRVGRLGDVARAEGGR</sequence>
<dbReference type="EMBL" id="JACQAY010000218">
    <property type="protein sequence ID" value="MBI3539950.1"/>
    <property type="molecule type" value="Genomic_DNA"/>
</dbReference>
<dbReference type="SUPFAM" id="SSF160387">
    <property type="entry name" value="NosL/MerB-like"/>
    <property type="match status" value="1"/>
</dbReference>
<dbReference type="AlphaFoldDB" id="A0A9D6LAE2"/>
<proteinExistence type="predicted"/>
<dbReference type="Proteomes" id="UP000807850">
    <property type="component" value="Unassembled WGS sequence"/>
</dbReference>
<evidence type="ECO:0008006" key="3">
    <source>
        <dbReference type="Google" id="ProtNLM"/>
    </source>
</evidence>
<organism evidence="1 2">
    <name type="scientific">Eiseniibacteriota bacterium</name>
    <dbReference type="NCBI Taxonomy" id="2212470"/>
    <lineage>
        <taxon>Bacteria</taxon>
        <taxon>Candidatus Eiseniibacteriota</taxon>
    </lineage>
</organism>
<name>A0A9D6LAE2_UNCEI</name>
<comment type="caution">
    <text evidence="1">The sequence shown here is derived from an EMBL/GenBank/DDBJ whole genome shotgun (WGS) entry which is preliminary data.</text>
</comment>
<accession>A0A9D6LAE2</accession>
<evidence type="ECO:0000313" key="2">
    <source>
        <dbReference type="Proteomes" id="UP000807850"/>
    </source>
</evidence>
<reference evidence="1" key="1">
    <citation type="submission" date="2020-07" db="EMBL/GenBank/DDBJ databases">
        <title>Huge and variable diversity of episymbiotic CPR bacteria and DPANN archaea in groundwater ecosystems.</title>
        <authorList>
            <person name="He C.Y."/>
            <person name="Keren R."/>
            <person name="Whittaker M."/>
            <person name="Farag I.F."/>
            <person name="Doudna J."/>
            <person name="Cate J.H.D."/>
            <person name="Banfield J.F."/>
        </authorList>
    </citation>
    <scope>NUCLEOTIDE SEQUENCE</scope>
    <source>
        <strain evidence="1">NC_groundwater_928_Pr1_S-0.2um_72_17</strain>
    </source>
</reference>
<protein>
    <recommendedName>
        <fullName evidence="3">Nitrous oxide reductase accessory protein NosL</fullName>
    </recommendedName>
</protein>
<gene>
    <name evidence="1" type="ORF">HY076_06725</name>
</gene>